<evidence type="ECO:0000259" key="2">
    <source>
        <dbReference type="Pfam" id="PF00085"/>
    </source>
</evidence>
<feature type="signal peptide" evidence="1">
    <location>
        <begin position="1"/>
        <end position="16"/>
    </location>
</feature>
<gene>
    <name evidence="3" type="ORF">M670_04217</name>
</gene>
<feature type="domain" description="Thioredoxin" evidence="2">
    <location>
        <begin position="63"/>
        <end position="119"/>
    </location>
</feature>
<dbReference type="InterPro" id="IPR036249">
    <property type="entry name" value="Thioredoxin-like_sf"/>
</dbReference>
<sequence>MKIKLGSIFFSMFLLAACSTVDSDALANINLDGEGYHLLFFSDEEKIKLENNYYDVLLDLRKKFPNEMADVILVQSTNKNEKIKKFDVSVYPTLIVIKDGEEQTRIEGKKSKREIMNHLMDAMEKQKTK</sequence>
<proteinExistence type="predicted"/>
<protein>
    <submittedName>
        <fullName evidence="3">Hydrogenase-1 expression protein HyaE</fullName>
    </submittedName>
</protein>
<dbReference type="Proteomes" id="UP000027936">
    <property type="component" value="Unassembled WGS sequence"/>
</dbReference>
<dbReference type="PROSITE" id="PS51257">
    <property type="entry name" value="PROKAR_LIPOPROTEIN"/>
    <property type="match status" value="1"/>
</dbReference>
<dbReference type="AlphaFoldDB" id="A0A072NTH1"/>
<dbReference type="Gene3D" id="3.40.30.10">
    <property type="entry name" value="Glutaredoxin"/>
    <property type="match status" value="1"/>
</dbReference>
<evidence type="ECO:0000256" key="1">
    <source>
        <dbReference type="SAM" id="SignalP"/>
    </source>
</evidence>
<dbReference type="OrthoDB" id="2878533at2"/>
<dbReference type="Pfam" id="PF00085">
    <property type="entry name" value="Thioredoxin"/>
    <property type="match status" value="1"/>
</dbReference>
<comment type="caution">
    <text evidence="3">The sequence shown here is derived from an EMBL/GenBank/DDBJ whole genome shotgun (WGS) entry which is preliminary data.</text>
</comment>
<dbReference type="InterPro" id="IPR013766">
    <property type="entry name" value="Thioredoxin_domain"/>
</dbReference>
<keyword evidence="1" id="KW-0732">Signal</keyword>
<evidence type="ECO:0000313" key="3">
    <source>
        <dbReference type="EMBL" id="KEF36525.1"/>
    </source>
</evidence>
<dbReference type="PATRIC" id="fig|1348973.3.peg.4099"/>
<dbReference type="SUPFAM" id="SSF52833">
    <property type="entry name" value="Thioredoxin-like"/>
    <property type="match status" value="1"/>
</dbReference>
<dbReference type="EMBL" id="JJRY01000025">
    <property type="protein sequence ID" value="KEF36525.1"/>
    <property type="molecule type" value="Genomic_DNA"/>
</dbReference>
<organism evidence="3 4">
    <name type="scientific">Schinkia azotoformans MEV2011</name>
    <dbReference type="NCBI Taxonomy" id="1348973"/>
    <lineage>
        <taxon>Bacteria</taxon>
        <taxon>Bacillati</taxon>
        <taxon>Bacillota</taxon>
        <taxon>Bacilli</taxon>
        <taxon>Bacillales</taxon>
        <taxon>Bacillaceae</taxon>
        <taxon>Calidifontibacillus/Schinkia group</taxon>
        <taxon>Schinkia</taxon>
    </lineage>
</organism>
<name>A0A072NTH1_SCHAZ</name>
<feature type="chain" id="PRO_5038966152" evidence="1">
    <location>
        <begin position="17"/>
        <end position="129"/>
    </location>
</feature>
<dbReference type="RefSeq" id="WP_035198058.1">
    <property type="nucleotide sequence ID" value="NZ_JJRY01000025.1"/>
</dbReference>
<accession>A0A072NTH1</accession>
<reference evidence="3 4" key="1">
    <citation type="submission" date="2014-04" db="EMBL/GenBank/DDBJ databases">
        <title>Draft genome sequence of Bacillus azotoformans MEV2011, a (co-) denitrifying strain unable to grow in the presence of oxygen.</title>
        <authorList>
            <person name="Nielsen M."/>
            <person name="Schreiber L."/>
            <person name="Finster K."/>
            <person name="Schramm A."/>
        </authorList>
    </citation>
    <scope>NUCLEOTIDE SEQUENCE [LARGE SCALE GENOMIC DNA]</scope>
    <source>
        <strain evidence="3 4">MEV2011</strain>
    </source>
</reference>
<evidence type="ECO:0000313" key="4">
    <source>
        <dbReference type="Proteomes" id="UP000027936"/>
    </source>
</evidence>